<gene>
    <name evidence="1" type="ORF">CDAR_76651</name>
</gene>
<name>A0AAV4QFM3_9ARAC</name>
<keyword evidence="2" id="KW-1185">Reference proteome</keyword>
<dbReference type="Proteomes" id="UP001054837">
    <property type="component" value="Unassembled WGS sequence"/>
</dbReference>
<dbReference type="EMBL" id="BPLQ01004264">
    <property type="protein sequence ID" value="GIY06830.1"/>
    <property type="molecule type" value="Genomic_DNA"/>
</dbReference>
<sequence>MPSHFKRQEPLFPRKLLVTSQKVIVGADDRWAQDRGRSSDKSSRWDYRTGRITENISFLSPYDTEQKSYEIRGLDWG</sequence>
<accession>A0AAV4QFM3</accession>
<evidence type="ECO:0008006" key="3">
    <source>
        <dbReference type="Google" id="ProtNLM"/>
    </source>
</evidence>
<comment type="caution">
    <text evidence="1">The sequence shown here is derived from an EMBL/GenBank/DDBJ whole genome shotgun (WGS) entry which is preliminary data.</text>
</comment>
<evidence type="ECO:0000313" key="2">
    <source>
        <dbReference type="Proteomes" id="UP001054837"/>
    </source>
</evidence>
<organism evidence="1 2">
    <name type="scientific">Caerostris darwini</name>
    <dbReference type="NCBI Taxonomy" id="1538125"/>
    <lineage>
        <taxon>Eukaryota</taxon>
        <taxon>Metazoa</taxon>
        <taxon>Ecdysozoa</taxon>
        <taxon>Arthropoda</taxon>
        <taxon>Chelicerata</taxon>
        <taxon>Arachnida</taxon>
        <taxon>Araneae</taxon>
        <taxon>Araneomorphae</taxon>
        <taxon>Entelegynae</taxon>
        <taxon>Araneoidea</taxon>
        <taxon>Araneidae</taxon>
        <taxon>Caerostris</taxon>
    </lineage>
</organism>
<dbReference type="AlphaFoldDB" id="A0AAV4QFM3"/>
<proteinExistence type="predicted"/>
<evidence type="ECO:0000313" key="1">
    <source>
        <dbReference type="EMBL" id="GIY06830.1"/>
    </source>
</evidence>
<reference evidence="1 2" key="1">
    <citation type="submission" date="2021-06" db="EMBL/GenBank/DDBJ databases">
        <title>Caerostris darwini draft genome.</title>
        <authorList>
            <person name="Kono N."/>
            <person name="Arakawa K."/>
        </authorList>
    </citation>
    <scope>NUCLEOTIDE SEQUENCE [LARGE SCALE GENOMIC DNA]</scope>
</reference>
<protein>
    <recommendedName>
        <fullName evidence="3">Ycf15</fullName>
    </recommendedName>
</protein>